<feature type="domain" description="DUF3668" evidence="3">
    <location>
        <begin position="185"/>
        <end position="305"/>
    </location>
</feature>
<evidence type="ECO:0000256" key="1">
    <source>
        <dbReference type="SAM" id="Coils"/>
    </source>
</evidence>
<evidence type="ECO:0000313" key="5">
    <source>
        <dbReference type="Proteomes" id="UP001153636"/>
    </source>
</evidence>
<proteinExistence type="predicted"/>
<organism evidence="4 5">
    <name type="scientific">Psylliodes chrysocephalus</name>
    <dbReference type="NCBI Taxonomy" id="3402493"/>
    <lineage>
        <taxon>Eukaryota</taxon>
        <taxon>Metazoa</taxon>
        <taxon>Ecdysozoa</taxon>
        <taxon>Arthropoda</taxon>
        <taxon>Hexapoda</taxon>
        <taxon>Insecta</taxon>
        <taxon>Pterygota</taxon>
        <taxon>Neoptera</taxon>
        <taxon>Endopterygota</taxon>
        <taxon>Coleoptera</taxon>
        <taxon>Polyphaga</taxon>
        <taxon>Cucujiformia</taxon>
        <taxon>Chrysomeloidea</taxon>
        <taxon>Chrysomelidae</taxon>
        <taxon>Galerucinae</taxon>
        <taxon>Alticini</taxon>
        <taxon>Psylliodes</taxon>
    </lineage>
</organism>
<dbReference type="GO" id="GO:1903724">
    <property type="term" value="P:positive regulation of centriole elongation"/>
    <property type="evidence" value="ECO:0007669"/>
    <property type="project" value="TreeGrafter"/>
</dbReference>
<dbReference type="PANTHER" id="PTHR21574">
    <property type="entry name" value="CENTROSOMAL PROTEIN OF 120 KDA"/>
    <property type="match status" value="1"/>
</dbReference>
<protein>
    <recommendedName>
        <fullName evidence="3">DUF3668 domain-containing protein</fullName>
    </recommendedName>
</protein>
<dbReference type="EMBL" id="OV651822">
    <property type="protein sequence ID" value="CAH1100055.1"/>
    <property type="molecule type" value="Genomic_DNA"/>
</dbReference>
<sequence>MNQLSGKYVNVVLSIECGRGMDFLKNSVYITANFNGRILESDHLPPEENPPFNTELVWEIEKKELRKIRSASLPLRVECITIDTQSRKERIGFALLNLRSAQIIPESKSNTPVTPAWYKLIGCQADKRKSHPELYLSLSLRDHLFNDQVDVENPNNTMPFILEEDTQNLEDTSRGAATYALKYFENGHIQIGDENIAKEPFVFNLLIKDAVNLDALLPEALVFQTNTGSYFLTFKILGIIVKTKPFQKQMHTNISLNEKIVVNLLSKRDILEKFFQTQTITISFYHGYDKLGVTKLNCDNIWDQKEEKYFFKFPSPNGIIPFGGTEQSPFITLEAWIEETPESKSPESPKSPKSLEEEISTPEEVVEKPKTRSIFSNISKKIKTPTEPDVDKINTEEPEPEVYRSPRSEMEIVPFVTKSVDTVVINDPLTPRPHNITDFYEKFVVVVSLKHLIWITPPPDTKVMFKFLHPRAGSCTTIFTEISNVVQHEISLNNLYVRIGYISTYDKINKLLKNWYPKLALANENETFISDQRALSVNCLDSKSKDYEIECKNLRTGMTLARIGINVTMRITDAKLEDDYENLYLLPIILDEIITVKEIADLMQWKKSYRAEFELKLEETKQHEIKRLEHEYQLKKDELEEKVNKTVNKCRDVQNDLRSKVAALKIERELNKMGNNEYTYDEIYKNNCKLYSRDNTQEVIEVLSRLQRDNESLKKLLAEHKEKLSQMEKATVTKVETKSLLQEWSVLEAKFSQVQTAKTYFEKNFKKAATESVDLNAEGNLGRRDDEGKNDKIDRNEKICIDIPTFYTEQIQDGDIIESASDDVSENNY</sequence>
<feature type="region of interest" description="Disordered" evidence="2">
    <location>
        <begin position="385"/>
        <end position="405"/>
    </location>
</feature>
<name>A0A9P0G7S9_9CUCU</name>
<evidence type="ECO:0000259" key="3">
    <source>
        <dbReference type="Pfam" id="PF12416"/>
    </source>
</evidence>
<gene>
    <name evidence="4" type="ORF">PSYICH_LOCUS2046</name>
</gene>
<dbReference type="SUPFAM" id="SSF49562">
    <property type="entry name" value="C2 domain (Calcium/lipid-binding domain, CaLB)"/>
    <property type="match status" value="1"/>
</dbReference>
<accession>A0A9P0G7S9</accession>
<dbReference type="InterPro" id="IPR022136">
    <property type="entry name" value="DUF3668"/>
</dbReference>
<dbReference type="Proteomes" id="UP001153636">
    <property type="component" value="Chromosome 10"/>
</dbReference>
<evidence type="ECO:0000256" key="2">
    <source>
        <dbReference type="SAM" id="MobiDB-lite"/>
    </source>
</evidence>
<feature type="region of interest" description="Disordered" evidence="2">
    <location>
        <begin position="339"/>
        <end position="363"/>
    </location>
</feature>
<dbReference type="AlphaFoldDB" id="A0A9P0G7S9"/>
<evidence type="ECO:0000313" key="4">
    <source>
        <dbReference type="EMBL" id="CAH1100055.1"/>
    </source>
</evidence>
<keyword evidence="5" id="KW-1185">Reference proteome</keyword>
<dbReference type="GO" id="GO:0005813">
    <property type="term" value="C:centrosome"/>
    <property type="evidence" value="ECO:0007669"/>
    <property type="project" value="TreeGrafter"/>
</dbReference>
<reference evidence="4" key="1">
    <citation type="submission" date="2022-01" db="EMBL/GenBank/DDBJ databases">
        <authorList>
            <person name="King R."/>
        </authorList>
    </citation>
    <scope>NUCLEOTIDE SEQUENCE</scope>
</reference>
<dbReference type="PANTHER" id="PTHR21574:SF0">
    <property type="entry name" value="CENTROSOMAL PROTEIN OF 120 KDA"/>
    <property type="match status" value="1"/>
</dbReference>
<feature type="coiled-coil region" evidence="1">
    <location>
        <begin position="618"/>
        <end position="656"/>
    </location>
</feature>
<dbReference type="InterPro" id="IPR039893">
    <property type="entry name" value="CEP120-like"/>
</dbReference>
<feature type="coiled-coil region" evidence="1">
    <location>
        <begin position="703"/>
        <end position="730"/>
    </location>
</feature>
<keyword evidence="1" id="KW-0175">Coiled coil</keyword>
<dbReference type="OrthoDB" id="332250at2759"/>
<dbReference type="Pfam" id="PF12416">
    <property type="entry name" value="DUF3668"/>
    <property type="match status" value="1"/>
</dbReference>
<dbReference type="Gene3D" id="2.60.40.150">
    <property type="entry name" value="C2 domain"/>
    <property type="match status" value="1"/>
</dbReference>
<dbReference type="InterPro" id="IPR035892">
    <property type="entry name" value="C2_domain_sf"/>
</dbReference>